<evidence type="ECO:0000313" key="2">
    <source>
        <dbReference type="Proteomes" id="UP000011058"/>
    </source>
</evidence>
<dbReference type="AlphaFoldDB" id="I0K325"/>
<dbReference type="HOGENOM" id="CLU_2422578_0_0_10"/>
<gene>
    <name evidence="1" type="ORF">FAES_0517</name>
</gene>
<reference evidence="1 2" key="1">
    <citation type="journal article" date="2012" name="J. Bacteriol.">
        <title>Genome Sequence of Fibrella aestuarina BUZ 2T, a Filamentous Marine Bacterium.</title>
        <authorList>
            <person name="Filippini M."/>
            <person name="Qi W."/>
            <person name="Blom J."/>
            <person name="Goesmann A."/>
            <person name="Smits T.H."/>
            <person name="Bagheri H.C."/>
        </authorList>
    </citation>
    <scope>NUCLEOTIDE SEQUENCE [LARGE SCALE GENOMIC DNA]</scope>
    <source>
        <strain evidence="2">BUZ 2T</strain>
    </source>
</reference>
<dbReference type="STRING" id="1166018.FAES_0517"/>
<organism evidence="1 2">
    <name type="scientific">Fibrella aestuarina BUZ 2</name>
    <dbReference type="NCBI Taxonomy" id="1166018"/>
    <lineage>
        <taxon>Bacteria</taxon>
        <taxon>Pseudomonadati</taxon>
        <taxon>Bacteroidota</taxon>
        <taxon>Cytophagia</taxon>
        <taxon>Cytophagales</taxon>
        <taxon>Spirosomataceae</taxon>
        <taxon>Fibrella</taxon>
    </lineage>
</organism>
<protein>
    <submittedName>
        <fullName evidence="1">Uncharacterized protein</fullName>
    </submittedName>
</protein>
<evidence type="ECO:0000313" key="1">
    <source>
        <dbReference type="EMBL" id="CCG98528.1"/>
    </source>
</evidence>
<dbReference type="EMBL" id="HE796683">
    <property type="protein sequence ID" value="CCG98528.1"/>
    <property type="molecule type" value="Genomic_DNA"/>
</dbReference>
<dbReference type="Proteomes" id="UP000011058">
    <property type="component" value="Chromosome"/>
</dbReference>
<sequence>MKNGILLLVFPCLMLLFTLAISYIERLYRARLRRRAKLERIIANAQLQYYYLPTVRGYQLEALTADPSLDKLSQKPAVSAVKKGGAARHSN</sequence>
<dbReference type="KEGG" id="fae:FAES_0517"/>
<name>I0K325_9BACT</name>
<proteinExistence type="predicted"/>
<accession>I0K325</accession>
<keyword evidence="2" id="KW-1185">Reference proteome</keyword>